<organism evidence="1">
    <name type="scientific">marine sediment metagenome</name>
    <dbReference type="NCBI Taxonomy" id="412755"/>
    <lineage>
        <taxon>unclassified sequences</taxon>
        <taxon>metagenomes</taxon>
        <taxon>ecological metagenomes</taxon>
    </lineage>
</organism>
<accession>X1FR75</accession>
<evidence type="ECO:0000313" key="1">
    <source>
        <dbReference type="EMBL" id="GAH35025.1"/>
    </source>
</evidence>
<dbReference type="AlphaFoldDB" id="X1FR75"/>
<protein>
    <submittedName>
        <fullName evidence="1">Uncharacterized protein</fullName>
    </submittedName>
</protein>
<dbReference type="EMBL" id="BARU01005345">
    <property type="protein sequence ID" value="GAH35025.1"/>
    <property type="molecule type" value="Genomic_DNA"/>
</dbReference>
<gene>
    <name evidence="1" type="ORF">S03H2_10391</name>
</gene>
<feature type="non-terminal residue" evidence="1">
    <location>
        <position position="1"/>
    </location>
</feature>
<name>X1FR75_9ZZZZ</name>
<proteinExistence type="predicted"/>
<reference evidence="1" key="1">
    <citation type="journal article" date="2014" name="Front. Microbiol.">
        <title>High frequency of phylogenetically diverse reductive dehalogenase-homologous genes in deep subseafloor sedimentary metagenomes.</title>
        <authorList>
            <person name="Kawai M."/>
            <person name="Futagami T."/>
            <person name="Toyoda A."/>
            <person name="Takaki Y."/>
            <person name="Nishi S."/>
            <person name="Hori S."/>
            <person name="Arai W."/>
            <person name="Tsubouchi T."/>
            <person name="Morono Y."/>
            <person name="Uchiyama I."/>
            <person name="Ito T."/>
            <person name="Fujiyama A."/>
            <person name="Inagaki F."/>
            <person name="Takami H."/>
        </authorList>
    </citation>
    <scope>NUCLEOTIDE SEQUENCE</scope>
    <source>
        <strain evidence="1">Expedition CK06-06</strain>
    </source>
</reference>
<comment type="caution">
    <text evidence="1">The sequence shown here is derived from an EMBL/GenBank/DDBJ whole genome shotgun (WGS) entry which is preliminary data.</text>
</comment>
<sequence length="300" mass="33662">QHHNKTHALTGVTHTAAGLTIGWVIKATGATTFAWGQLPHDKLGGLADDDHTQYHNNTRGDARYYTKTQLQTSGQAQVHWDNITNEPTDYPPSDHYHVGTDIITMVFWEHFDGLNIGDIHGQGEYNWAGNWDTTASANCSAEVVVRLGANKMLRLTDNNNAGSVLTKLSFEDDHEIVKGVIKFNARVSALGKKSSMGLYESGTRFALIRFYDDNKIYIVDSWANAIYLQDYVTDKWYKIKIFVDATTGKAPVFIDNVFIGQIEMDHQAAYYADEIRIQTDPVSTGYTFDVDDLFVLNLMI</sequence>